<dbReference type="InterPro" id="IPR036116">
    <property type="entry name" value="FN3_sf"/>
</dbReference>
<dbReference type="PANTHER" id="PTHR15172:SF1">
    <property type="entry name" value="GALACTOCEREBROSIDASE"/>
    <property type="match status" value="1"/>
</dbReference>
<keyword evidence="6" id="KW-0119">Carbohydrate metabolism</keyword>
<name>A0A5J5INH9_9MICO</name>
<evidence type="ECO:0000256" key="6">
    <source>
        <dbReference type="ARBA" id="ARBA00023326"/>
    </source>
</evidence>
<dbReference type="Gene3D" id="2.60.120.260">
    <property type="entry name" value="Galactose-binding domain-like"/>
    <property type="match status" value="1"/>
</dbReference>
<evidence type="ECO:0000256" key="8">
    <source>
        <dbReference type="SAM" id="SignalP"/>
    </source>
</evidence>
<dbReference type="InterPro" id="IPR017853">
    <property type="entry name" value="GH"/>
</dbReference>
<evidence type="ECO:0000256" key="5">
    <source>
        <dbReference type="ARBA" id="ARBA00023295"/>
    </source>
</evidence>
<protein>
    <recommendedName>
        <fullName evidence="2">galactosylceramidase</fullName>
        <ecNumber evidence="2">3.2.1.46</ecNumber>
    </recommendedName>
    <alternativeName>
        <fullName evidence="7">Galactosylceramidase</fullName>
    </alternativeName>
</protein>
<keyword evidence="5" id="KW-0378">Hydrolase</keyword>
<keyword evidence="3" id="KW-0746">Sphingolipid metabolism</keyword>
<feature type="chain" id="PRO_5023868384" description="galactosylceramidase" evidence="8">
    <location>
        <begin position="33"/>
        <end position="1807"/>
    </location>
</feature>
<evidence type="ECO:0000256" key="1">
    <source>
        <dbReference type="ARBA" id="ARBA00005637"/>
    </source>
</evidence>
<dbReference type="EC" id="3.2.1.46" evidence="2"/>
<keyword evidence="5" id="KW-0326">Glycosidase</keyword>
<dbReference type="PROSITE" id="PS50853">
    <property type="entry name" value="FN3"/>
    <property type="match status" value="1"/>
</dbReference>
<dbReference type="Proteomes" id="UP000327039">
    <property type="component" value="Unassembled WGS sequence"/>
</dbReference>
<dbReference type="InterPro" id="IPR011081">
    <property type="entry name" value="Big_4"/>
</dbReference>
<feature type="signal peptide" evidence="8">
    <location>
        <begin position="1"/>
        <end position="32"/>
    </location>
</feature>
<dbReference type="Gene3D" id="3.20.20.80">
    <property type="entry name" value="Glycosidases"/>
    <property type="match status" value="1"/>
</dbReference>
<dbReference type="GO" id="GO:0004336">
    <property type="term" value="F:galactosylceramidase activity"/>
    <property type="evidence" value="ECO:0007669"/>
    <property type="project" value="UniProtKB-EC"/>
</dbReference>
<evidence type="ECO:0000256" key="3">
    <source>
        <dbReference type="ARBA" id="ARBA00022919"/>
    </source>
</evidence>
<keyword evidence="4" id="KW-0443">Lipid metabolism</keyword>
<dbReference type="Pfam" id="PF00041">
    <property type="entry name" value="fn3"/>
    <property type="match status" value="1"/>
</dbReference>
<sequence>MAKMSWARAFAPVAAALIATTGLVVPATAASAAPLPPSTANGTTANTVAADADAAELPTLTYDDVAEWAELLVNGEDVERDAAGSPFNTFGGFGSVSCNNTSNLLLDYKEENPDVYWRILRMLFDPVEGAGLKHIKVELGADNNTSSGTEPATKRSADEPANVLRGAGFHFIADAQSINPDIEVEALRWGEPSWTKAQPDLRYQWYKETIDAAYDTYGVEFDYLSPSQNEVHANYIGSELAWTVDFAKRLEADARAEGARYDYSKIKIVALDSYRNVGQVSRAILASPEALEQVDAIGYHYDIAGDPALTRLNKEFGMEVLYSEGVAPMIDPEYRVQADPARGGIGGTVGAVDIADRFINAYRWSGSSADPGHMTTFLFQPAVSALYEGSQYSPKHLIRASDPWSGYYEGGVGIALVRHFTQFIEEGWEYIEGASGGDGQKGDGGTVVDTSTRTALTLRTPEADVAAGENLEFSQVHANNTSRVRNFEVKVANLDTDEDTPLYVWETTGPDAGDAFDADWFQNTGKVVPVRTETTDGVEYDVYRVQVQPYSILTLATQQHGIHDAATDYESGQYAATVTDDVLPLPYTDDFEYADYAVQDVGGVPMDYVTRRGGSPRYTADQNGAFEVIGTDAGNVMHQAIHADNRGYTWNVWGDGSQRNPSTTTPATVLGDHTWTNYTAKIDFRLDGVVRDASLANFAGLGVRQTTTEGTGADLATYTARVHADGTWELRKLGQNVATGTVFMFDADAWHELEVEARENVITVRLDGQQLGTYADTTPNPTMAGRVSIVSGYYNTQFDDLAITPIEDLSWHAVKVDDADARISYPQGFSFTQAGYAHYNRTQHVVAAGRSFAFDLDGTGFNLNGATGASVLSITVDDQPARTVTVSGIGNRQTSAWVRGLEDGPHRVTVQVVSGTFSLDSIDLLVGGSSGGTADPELRPVEVLTALPRLTTVPAAVPGLPETVRARSEAGGEIDAPVTWSTTPAQFGTAYDLVKVDGVFRDNPSLAVSAYVEVVPAGIRYFVDANAPADAPSYPAVRDAAADALRNTAADAAYSASAGWGRVGSASAKGRLNQTPYDKTRETGWYSANAGTPLVYRFALDAGEYDIATGHTEWWNPGSGRSRVVTGTVEYTAGGETVRVPVGTHTFANGSIGQTAVLRGGFTLDAATEVTVRIAGTGGTEAPALSWIGISDHAETADRTGLAAALAEATTAPRQAYTPETWQALRDEGLAAKAVHDDPSATQEQVDAATAALRAAIDALVEVAYLALPDYRIAVVAGEELELPGTVELATRSGATQEVPVQWQETPATETPYAVVAVAGRAGQTPVTLQLEVIPDGVVAFVDAASTQGVADPEAPGASPAFDAVAALRGDALIGDVPDQVFSEETGWGLRNPIGSGENHVGLRARGTGVYDKSRTTGWWASSGGSVDYGFTLPAGSYELTSGYQEWWSVTRQVAPSVEIGGERIAGDPVNLSGSTPQGTSTIAFTLDEETVVDFRAARGDGSADPVLSWIAIADVTAPGAPTGVRAEATSTTTATVSWQAPAGAGIRYDGFRVFVGDATEPVCEVASDVTACELTELTAGGAYDVSVVSFDADAESERATVRLALPEVPADDARSVPGKAVLSSDDGWDTGLKDGTFRVTMNLWWGQNGSLFKLFRDGELVGSVPLQIAGGPSAQQAIVDIAGLPNGTYRFTGELVNSRGTTATAPLTVTVTDASPGAPVLAHDNWDGDGTYTVRADMWWGTNATSYRFLENGVEVAADELVAASPRAQAATLAVTGKAPGQYRYVVEFTNAVGTTASTPLVVTVR</sequence>
<dbReference type="Pfam" id="PF02057">
    <property type="entry name" value="Glyco_hydro_59"/>
    <property type="match status" value="1"/>
</dbReference>
<keyword evidence="4" id="KW-0442">Lipid degradation</keyword>
<evidence type="ECO:0000259" key="9">
    <source>
        <dbReference type="PROSITE" id="PS50853"/>
    </source>
</evidence>
<evidence type="ECO:0000313" key="11">
    <source>
        <dbReference type="Proteomes" id="UP000327039"/>
    </source>
</evidence>
<accession>A0A5J5INH9</accession>
<keyword evidence="8" id="KW-0732">Signal</keyword>
<reference evidence="11" key="1">
    <citation type="submission" date="2019-09" db="EMBL/GenBank/DDBJ databases">
        <title>Mumia zhuanghuii sp. nov. isolated from the intestinal contents of plateau pika (Ochotona curzoniae) in the Qinghai-Tibet plateau of China.</title>
        <authorList>
            <person name="Tian Z."/>
        </authorList>
    </citation>
    <scope>NUCLEOTIDE SEQUENCE [LARGE SCALE GENOMIC DNA]</scope>
    <source>
        <strain evidence="11">DSM 25564</strain>
    </source>
</reference>
<comment type="caution">
    <text evidence="10">The sequence shown here is derived from an EMBL/GenBank/DDBJ whole genome shotgun (WGS) entry which is preliminary data.</text>
</comment>
<dbReference type="Pfam" id="PF07532">
    <property type="entry name" value="Big_4"/>
    <property type="match status" value="1"/>
</dbReference>
<dbReference type="InterPro" id="IPR001286">
    <property type="entry name" value="Glyco_hydro_59"/>
</dbReference>
<dbReference type="Gene3D" id="3.20.20.70">
    <property type="entry name" value="Aldolase class I"/>
    <property type="match status" value="1"/>
</dbReference>
<proteinExistence type="inferred from homology"/>
<dbReference type="Gene3D" id="1.20.1270.90">
    <property type="entry name" value="AF1782-like"/>
    <property type="match status" value="1"/>
</dbReference>
<evidence type="ECO:0000256" key="2">
    <source>
        <dbReference type="ARBA" id="ARBA00012657"/>
    </source>
</evidence>
<dbReference type="SMART" id="SM00060">
    <property type="entry name" value="FN3"/>
    <property type="match status" value="1"/>
</dbReference>
<evidence type="ECO:0000256" key="7">
    <source>
        <dbReference type="ARBA" id="ARBA00033098"/>
    </source>
</evidence>
<dbReference type="PANTHER" id="PTHR15172">
    <property type="entry name" value="GALACTOCEREBROSIDASE"/>
    <property type="match status" value="1"/>
</dbReference>
<dbReference type="SUPFAM" id="SSF81296">
    <property type="entry name" value="E set domains"/>
    <property type="match status" value="2"/>
</dbReference>
<dbReference type="EMBL" id="VYRZ01000003">
    <property type="protein sequence ID" value="KAA9085193.1"/>
    <property type="molecule type" value="Genomic_DNA"/>
</dbReference>
<dbReference type="InterPro" id="IPR049161">
    <property type="entry name" value="GH59_cat"/>
</dbReference>
<feature type="domain" description="Fibronectin type-III" evidence="9">
    <location>
        <begin position="1521"/>
        <end position="1612"/>
    </location>
</feature>
<dbReference type="Gene3D" id="2.60.120.560">
    <property type="entry name" value="Exo-inulinase, domain 1"/>
    <property type="match status" value="1"/>
</dbReference>
<dbReference type="InterPro" id="IPR003961">
    <property type="entry name" value="FN3_dom"/>
</dbReference>
<dbReference type="GO" id="GO:0000272">
    <property type="term" value="P:polysaccharide catabolic process"/>
    <property type="evidence" value="ECO:0007669"/>
    <property type="project" value="UniProtKB-KW"/>
</dbReference>
<dbReference type="RefSeq" id="WP_150419916.1">
    <property type="nucleotide sequence ID" value="NZ_VYRZ01000003.1"/>
</dbReference>
<evidence type="ECO:0000313" key="10">
    <source>
        <dbReference type="EMBL" id="KAA9085193.1"/>
    </source>
</evidence>
<evidence type="ECO:0000256" key="4">
    <source>
        <dbReference type="ARBA" id="ARBA00022963"/>
    </source>
</evidence>
<dbReference type="GO" id="GO:0006683">
    <property type="term" value="P:galactosylceramide catabolic process"/>
    <property type="evidence" value="ECO:0007669"/>
    <property type="project" value="InterPro"/>
</dbReference>
<keyword evidence="6" id="KW-0624">Polysaccharide degradation</keyword>
<comment type="similarity">
    <text evidence="1">Belongs to the glycosyl hydrolase 59 family.</text>
</comment>
<dbReference type="CDD" id="cd00063">
    <property type="entry name" value="FN3"/>
    <property type="match status" value="1"/>
</dbReference>
<dbReference type="InterPro" id="IPR014756">
    <property type="entry name" value="Ig_E-set"/>
</dbReference>
<dbReference type="GO" id="GO:0005764">
    <property type="term" value="C:lysosome"/>
    <property type="evidence" value="ECO:0007669"/>
    <property type="project" value="TreeGrafter"/>
</dbReference>
<dbReference type="InterPro" id="IPR013783">
    <property type="entry name" value="Ig-like_fold"/>
</dbReference>
<dbReference type="Gene3D" id="2.60.40.10">
    <property type="entry name" value="Immunoglobulins"/>
    <property type="match status" value="3"/>
</dbReference>
<dbReference type="GO" id="GO:0016020">
    <property type="term" value="C:membrane"/>
    <property type="evidence" value="ECO:0007669"/>
    <property type="project" value="GOC"/>
</dbReference>
<gene>
    <name evidence="10" type="ORF">F6B42_11930</name>
</gene>
<dbReference type="SUPFAM" id="SSF51445">
    <property type="entry name" value="(Trans)glycosidases"/>
    <property type="match status" value="1"/>
</dbReference>
<keyword evidence="11" id="KW-1185">Reference proteome</keyword>
<dbReference type="Pfam" id="PF07554">
    <property type="entry name" value="FIVAR"/>
    <property type="match status" value="1"/>
</dbReference>
<dbReference type="OrthoDB" id="9802318at2"/>
<dbReference type="InterPro" id="IPR013785">
    <property type="entry name" value="Aldolase_TIM"/>
</dbReference>
<dbReference type="SUPFAM" id="SSF49265">
    <property type="entry name" value="Fibronectin type III"/>
    <property type="match status" value="1"/>
</dbReference>
<organism evidence="10 11">
    <name type="scientific">Microbacterium radiodurans</name>
    <dbReference type="NCBI Taxonomy" id="661398"/>
    <lineage>
        <taxon>Bacteria</taxon>
        <taxon>Bacillati</taxon>
        <taxon>Actinomycetota</taxon>
        <taxon>Actinomycetes</taxon>
        <taxon>Micrococcales</taxon>
        <taxon>Microbacteriaceae</taxon>
        <taxon>Microbacterium</taxon>
    </lineage>
</organism>